<dbReference type="InterPro" id="IPR041426">
    <property type="entry name" value="Mos1_HTH"/>
</dbReference>
<protein>
    <recommendedName>
        <fullName evidence="1">Mos1 transposase HTH domain-containing protein</fullName>
    </recommendedName>
</protein>
<keyword evidence="3" id="KW-1185">Reference proteome</keyword>
<dbReference type="GO" id="GO:0006303">
    <property type="term" value="P:double-strand break repair via nonhomologous end joining"/>
    <property type="evidence" value="ECO:0007669"/>
    <property type="project" value="TreeGrafter"/>
</dbReference>
<dbReference type="PANTHER" id="PTHR46060:SF2">
    <property type="entry name" value="HISTONE-LYSINE N-METHYLTRANSFERASE SETMAR"/>
    <property type="match status" value="1"/>
</dbReference>
<comment type="caution">
    <text evidence="2">The sequence shown here is derived from an EMBL/GenBank/DDBJ whole genome shotgun (WGS) entry which is preliminary data.</text>
</comment>
<dbReference type="Gene3D" id="3.30.420.10">
    <property type="entry name" value="Ribonuclease H-like superfamily/Ribonuclease H"/>
    <property type="match status" value="1"/>
</dbReference>
<dbReference type="AlphaFoldDB" id="A0AAV1LWK8"/>
<dbReference type="GO" id="GO:0044774">
    <property type="term" value="P:mitotic DNA integrity checkpoint signaling"/>
    <property type="evidence" value="ECO:0007669"/>
    <property type="project" value="TreeGrafter"/>
</dbReference>
<dbReference type="Gene3D" id="1.10.10.10">
    <property type="entry name" value="Winged helix-like DNA-binding domain superfamily/Winged helix DNA-binding domain"/>
    <property type="match status" value="1"/>
</dbReference>
<evidence type="ECO:0000313" key="3">
    <source>
        <dbReference type="Proteomes" id="UP001314205"/>
    </source>
</evidence>
<evidence type="ECO:0000259" key="1">
    <source>
        <dbReference type="Pfam" id="PF17906"/>
    </source>
</evidence>
<dbReference type="InterPro" id="IPR036388">
    <property type="entry name" value="WH-like_DNA-bd_sf"/>
</dbReference>
<evidence type="ECO:0000313" key="2">
    <source>
        <dbReference type="EMBL" id="CAK1599846.1"/>
    </source>
</evidence>
<name>A0AAV1LWK8_9NEOP</name>
<dbReference type="GO" id="GO:0005634">
    <property type="term" value="C:nucleus"/>
    <property type="evidence" value="ECO:0007669"/>
    <property type="project" value="TreeGrafter"/>
</dbReference>
<dbReference type="Gene3D" id="1.10.10.1450">
    <property type="match status" value="1"/>
</dbReference>
<dbReference type="GO" id="GO:0000729">
    <property type="term" value="P:DNA double-strand break processing"/>
    <property type="evidence" value="ECO:0007669"/>
    <property type="project" value="TreeGrafter"/>
</dbReference>
<dbReference type="PANTHER" id="PTHR46060">
    <property type="entry name" value="MARINER MOS1 TRANSPOSASE-LIKE PROTEIN"/>
    <property type="match status" value="1"/>
</dbReference>
<dbReference type="InterPro" id="IPR036397">
    <property type="entry name" value="RNaseH_sf"/>
</dbReference>
<dbReference type="GO" id="GO:0035861">
    <property type="term" value="C:site of double-strand break"/>
    <property type="evidence" value="ECO:0007669"/>
    <property type="project" value="TreeGrafter"/>
</dbReference>
<organism evidence="2 3">
    <name type="scientific">Parnassius mnemosyne</name>
    <name type="common">clouded apollo</name>
    <dbReference type="NCBI Taxonomy" id="213953"/>
    <lineage>
        <taxon>Eukaryota</taxon>
        <taxon>Metazoa</taxon>
        <taxon>Ecdysozoa</taxon>
        <taxon>Arthropoda</taxon>
        <taxon>Hexapoda</taxon>
        <taxon>Insecta</taxon>
        <taxon>Pterygota</taxon>
        <taxon>Neoptera</taxon>
        <taxon>Endopterygota</taxon>
        <taxon>Lepidoptera</taxon>
        <taxon>Glossata</taxon>
        <taxon>Ditrysia</taxon>
        <taxon>Papilionoidea</taxon>
        <taxon>Papilionidae</taxon>
        <taxon>Parnassiinae</taxon>
        <taxon>Parnassini</taxon>
        <taxon>Parnassius</taxon>
        <taxon>Driopa</taxon>
    </lineage>
</organism>
<dbReference type="GO" id="GO:0003697">
    <property type="term" value="F:single-stranded DNA binding"/>
    <property type="evidence" value="ECO:0007669"/>
    <property type="project" value="TreeGrafter"/>
</dbReference>
<feature type="domain" description="Mos1 transposase HTH" evidence="1">
    <location>
        <begin position="1"/>
        <end position="43"/>
    </location>
</feature>
<proteinExistence type="predicted"/>
<dbReference type="Proteomes" id="UP001314205">
    <property type="component" value="Unassembled WGS sequence"/>
</dbReference>
<dbReference type="Pfam" id="PF17906">
    <property type="entry name" value="HTH_48"/>
    <property type="match status" value="1"/>
</dbReference>
<gene>
    <name evidence="2" type="ORF">PARMNEM_LOCUS18677</name>
</gene>
<dbReference type="EMBL" id="CAVLGL010000115">
    <property type="protein sequence ID" value="CAK1599846.1"/>
    <property type="molecule type" value="Genomic_DNA"/>
</dbReference>
<accession>A0AAV1LWK8</accession>
<dbReference type="GO" id="GO:0000793">
    <property type="term" value="C:condensed chromosome"/>
    <property type="evidence" value="ECO:0007669"/>
    <property type="project" value="TreeGrafter"/>
</dbReference>
<dbReference type="GO" id="GO:0042800">
    <property type="term" value="F:histone H3K4 methyltransferase activity"/>
    <property type="evidence" value="ECO:0007669"/>
    <property type="project" value="TreeGrafter"/>
</dbReference>
<dbReference type="GO" id="GO:0000014">
    <property type="term" value="F:single-stranded DNA endodeoxyribonuclease activity"/>
    <property type="evidence" value="ECO:0007669"/>
    <property type="project" value="TreeGrafter"/>
</dbReference>
<reference evidence="2 3" key="1">
    <citation type="submission" date="2023-11" db="EMBL/GenBank/DDBJ databases">
        <authorList>
            <person name="Hedman E."/>
            <person name="Englund M."/>
            <person name="Stromberg M."/>
            <person name="Nyberg Akerstrom W."/>
            <person name="Nylinder S."/>
            <person name="Jareborg N."/>
            <person name="Kallberg Y."/>
            <person name="Kronander E."/>
        </authorList>
    </citation>
    <scope>NUCLEOTIDE SEQUENCE [LARGE SCALE GENOMIC DNA]</scope>
</reference>
<dbReference type="GO" id="GO:0046975">
    <property type="term" value="F:histone H3K36 methyltransferase activity"/>
    <property type="evidence" value="ECO:0007669"/>
    <property type="project" value="TreeGrafter"/>
</dbReference>
<dbReference type="GO" id="GO:0003690">
    <property type="term" value="F:double-stranded DNA binding"/>
    <property type="evidence" value="ECO:0007669"/>
    <property type="project" value="TreeGrafter"/>
</dbReference>
<dbReference type="InterPro" id="IPR052709">
    <property type="entry name" value="Transposase-MT_Hybrid"/>
</dbReference>
<dbReference type="GO" id="GO:0015074">
    <property type="term" value="P:DNA integration"/>
    <property type="evidence" value="ECO:0007669"/>
    <property type="project" value="TreeGrafter"/>
</dbReference>
<dbReference type="GO" id="GO:0031297">
    <property type="term" value="P:replication fork processing"/>
    <property type="evidence" value="ECO:0007669"/>
    <property type="project" value="TreeGrafter"/>
</dbReference>
<dbReference type="GO" id="GO:0044547">
    <property type="term" value="F:DNA topoisomerase binding"/>
    <property type="evidence" value="ECO:0007669"/>
    <property type="project" value="TreeGrafter"/>
</dbReference>
<sequence length="165" mass="19107">MEYEYRRGSNVAQAARNINDVYGANTTNKRTTCFWFARFRSGNFHLKNEPHGRPKTLDDNDELKAIVEADDTQSTAELAAAFDVSIKTILVHLRLIGKVKMLDKWVPHEFNDRQCEIRVETCLALLNRYTNEGIFNRIVTCREKWILFDNRKRSASWLDPGSAPK</sequence>